<dbReference type="PANTHER" id="PTHR10815:SF5">
    <property type="entry name" value="METHYLATED-DNA--PROTEIN-CYSTEINE METHYLTRANSFERASE"/>
    <property type="match status" value="1"/>
</dbReference>
<dbReference type="EMBL" id="QFKX01000002">
    <property type="protein sequence ID" value="PWH07040.1"/>
    <property type="molecule type" value="Genomic_DNA"/>
</dbReference>
<comment type="miscellaneous">
    <text evidence="9">This enzyme catalyzes only one turnover and therefore is not strictly catalytic. According to one definition, an enzyme is a biocatalyst that acts repeatedly and over many reaction cycles.</text>
</comment>
<evidence type="ECO:0000313" key="12">
    <source>
        <dbReference type="Proteomes" id="UP000245590"/>
    </source>
</evidence>
<dbReference type="Proteomes" id="UP000245590">
    <property type="component" value="Unassembled WGS sequence"/>
</dbReference>
<dbReference type="PROSITE" id="PS00374">
    <property type="entry name" value="MGMT"/>
    <property type="match status" value="1"/>
</dbReference>
<dbReference type="Gene3D" id="3.30.160.70">
    <property type="entry name" value="Methylated DNA-protein cysteine methyltransferase domain"/>
    <property type="match status" value="1"/>
</dbReference>
<evidence type="ECO:0000256" key="4">
    <source>
        <dbReference type="ARBA" id="ARBA00022603"/>
    </source>
</evidence>
<evidence type="ECO:0000256" key="2">
    <source>
        <dbReference type="ARBA" id="ARBA00008711"/>
    </source>
</evidence>
<comment type="caution">
    <text evidence="11">The sequence shown here is derived from an EMBL/GenBank/DDBJ whole genome shotgun (WGS) entry which is preliminary data.</text>
</comment>
<dbReference type="Gene3D" id="1.10.10.10">
    <property type="entry name" value="Winged helix-like DNA-binding domain superfamily/Winged helix DNA-binding domain"/>
    <property type="match status" value="1"/>
</dbReference>
<gene>
    <name evidence="11" type="ORF">DEO23_07020</name>
</gene>
<keyword evidence="7 9" id="KW-0234">DNA repair</keyword>
<dbReference type="HAMAP" id="MF_00772">
    <property type="entry name" value="OGT"/>
    <property type="match status" value="1"/>
</dbReference>
<dbReference type="GO" id="GO:0032259">
    <property type="term" value="P:methylation"/>
    <property type="evidence" value="ECO:0007669"/>
    <property type="project" value="UniProtKB-KW"/>
</dbReference>
<keyword evidence="4 9" id="KW-0489">Methyltransferase</keyword>
<dbReference type="GO" id="GO:0006307">
    <property type="term" value="P:DNA alkylation repair"/>
    <property type="evidence" value="ECO:0007669"/>
    <property type="project" value="UniProtKB-UniRule"/>
</dbReference>
<dbReference type="InterPro" id="IPR036217">
    <property type="entry name" value="MethylDNA_cys_MeTrfase_DNAb"/>
</dbReference>
<feature type="active site" description="Nucleophile; methyl group acceptor" evidence="9">
    <location>
        <position position="143"/>
    </location>
</feature>
<evidence type="ECO:0000256" key="3">
    <source>
        <dbReference type="ARBA" id="ARBA00022490"/>
    </source>
</evidence>
<dbReference type="InterPro" id="IPR036388">
    <property type="entry name" value="WH-like_DNA-bd_sf"/>
</dbReference>
<dbReference type="SUPFAM" id="SSF46767">
    <property type="entry name" value="Methylated DNA-protein cysteine methyltransferase, C-terminal domain"/>
    <property type="match status" value="1"/>
</dbReference>
<reference evidence="11 12" key="1">
    <citation type="submission" date="2018-05" db="EMBL/GenBank/DDBJ databases">
        <title>Brachybacterium sp. M1HQ-2T, whole genome shotgun sequence.</title>
        <authorList>
            <person name="Tuo L."/>
        </authorList>
    </citation>
    <scope>NUCLEOTIDE SEQUENCE [LARGE SCALE GENOMIC DNA]</scope>
    <source>
        <strain evidence="11 12">M1HQ-2</strain>
    </source>
</reference>
<comment type="catalytic activity">
    <reaction evidence="1 9">
        <text>a 4-O-methyl-thymidine in DNA + L-cysteinyl-[protein] = a thymidine in DNA + S-methyl-L-cysteinyl-[protein]</text>
        <dbReference type="Rhea" id="RHEA:53428"/>
        <dbReference type="Rhea" id="RHEA-COMP:10131"/>
        <dbReference type="Rhea" id="RHEA-COMP:10132"/>
        <dbReference type="Rhea" id="RHEA-COMP:13555"/>
        <dbReference type="Rhea" id="RHEA-COMP:13556"/>
        <dbReference type="ChEBI" id="CHEBI:29950"/>
        <dbReference type="ChEBI" id="CHEBI:82612"/>
        <dbReference type="ChEBI" id="CHEBI:137386"/>
        <dbReference type="ChEBI" id="CHEBI:137387"/>
        <dbReference type="EC" id="2.1.1.63"/>
    </reaction>
</comment>
<dbReference type="InterPro" id="IPR001497">
    <property type="entry name" value="MethylDNA_cys_MeTrfase_AS"/>
</dbReference>
<keyword evidence="12" id="KW-1185">Reference proteome</keyword>
<comment type="function">
    <text evidence="9">Involved in the cellular defense against the biological effects of O6-methylguanine (O6-MeG) and O4-methylthymine (O4-MeT) in DNA. Repairs the methylated nucleobase in DNA by stoichiometrically transferring the methyl group to a cysteine residue in the enzyme. This is a suicide reaction: the enzyme is irreversibly inactivated.</text>
</comment>
<accession>A0A2U2RME3</accession>
<evidence type="ECO:0000256" key="6">
    <source>
        <dbReference type="ARBA" id="ARBA00022763"/>
    </source>
</evidence>
<organism evidence="11 12">
    <name type="scientific">Brachybacterium endophyticum</name>
    <dbReference type="NCBI Taxonomy" id="2182385"/>
    <lineage>
        <taxon>Bacteria</taxon>
        <taxon>Bacillati</taxon>
        <taxon>Actinomycetota</taxon>
        <taxon>Actinomycetes</taxon>
        <taxon>Micrococcales</taxon>
        <taxon>Dermabacteraceae</taxon>
        <taxon>Brachybacterium</taxon>
    </lineage>
</organism>
<keyword evidence="3 9" id="KW-0963">Cytoplasm</keyword>
<sequence length="175" mass="18701">MDRTTHTVQPPRHLTVDTPVGRYLIAAQHTSDGDAVTGVWRDQQKHFPRAGRLGEQAEDGDALLAEASLQLLQYLAGEREGFDLPLRAEGTPFQLRVWEQLRAIPYGGTTTYGTLARDLGAPRASQAVGAAVGANPLSILVPCHRVVAADGRLTGYAGGLETKQALLGLEGALPR</sequence>
<name>A0A2U2RME3_9MICO</name>
<dbReference type="Pfam" id="PF01035">
    <property type="entry name" value="DNA_binding_1"/>
    <property type="match status" value="1"/>
</dbReference>
<comment type="catalytic activity">
    <reaction evidence="8 9">
        <text>a 6-O-methyl-2'-deoxyguanosine in DNA + L-cysteinyl-[protein] = S-methyl-L-cysteinyl-[protein] + a 2'-deoxyguanosine in DNA</text>
        <dbReference type="Rhea" id="RHEA:24000"/>
        <dbReference type="Rhea" id="RHEA-COMP:10131"/>
        <dbReference type="Rhea" id="RHEA-COMP:10132"/>
        <dbReference type="Rhea" id="RHEA-COMP:11367"/>
        <dbReference type="Rhea" id="RHEA-COMP:11368"/>
        <dbReference type="ChEBI" id="CHEBI:29950"/>
        <dbReference type="ChEBI" id="CHEBI:82612"/>
        <dbReference type="ChEBI" id="CHEBI:85445"/>
        <dbReference type="ChEBI" id="CHEBI:85448"/>
        <dbReference type="EC" id="2.1.1.63"/>
    </reaction>
</comment>
<keyword evidence="6 9" id="KW-0227">DNA damage</keyword>
<proteinExistence type="inferred from homology"/>
<dbReference type="InterPro" id="IPR036631">
    <property type="entry name" value="MGMT_N_sf"/>
</dbReference>
<dbReference type="AlphaFoldDB" id="A0A2U2RME3"/>
<protein>
    <recommendedName>
        <fullName evidence="9">Methylated-DNA--protein-cysteine methyltransferase</fullName>
        <ecNumber evidence="9">2.1.1.63</ecNumber>
    </recommendedName>
    <alternativeName>
        <fullName evidence="9">6-O-methylguanine-DNA methyltransferase</fullName>
        <shortName evidence="9">MGMT</shortName>
    </alternativeName>
    <alternativeName>
        <fullName evidence="9">O-6-methylguanine-DNA-alkyltransferase</fullName>
    </alternativeName>
</protein>
<dbReference type="EC" id="2.1.1.63" evidence="9"/>
<dbReference type="PANTHER" id="PTHR10815">
    <property type="entry name" value="METHYLATED-DNA--PROTEIN-CYSTEINE METHYLTRANSFERASE"/>
    <property type="match status" value="1"/>
</dbReference>
<comment type="subcellular location">
    <subcellularLocation>
        <location evidence="9">Cytoplasm</location>
    </subcellularLocation>
</comment>
<dbReference type="SUPFAM" id="SSF53155">
    <property type="entry name" value="Methylated DNA-protein cysteine methyltransferase domain"/>
    <property type="match status" value="1"/>
</dbReference>
<evidence type="ECO:0000313" key="11">
    <source>
        <dbReference type="EMBL" id="PWH07040.1"/>
    </source>
</evidence>
<evidence type="ECO:0000256" key="5">
    <source>
        <dbReference type="ARBA" id="ARBA00022679"/>
    </source>
</evidence>
<keyword evidence="5 9" id="KW-0808">Transferase</keyword>
<evidence type="ECO:0000256" key="1">
    <source>
        <dbReference type="ARBA" id="ARBA00001286"/>
    </source>
</evidence>
<feature type="domain" description="Methylated-DNA-[protein]-cysteine S-methyltransferase DNA binding" evidence="10">
    <location>
        <begin position="92"/>
        <end position="172"/>
    </location>
</feature>
<evidence type="ECO:0000256" key="7">
    <source>
        <dbReference type="ARBA" id="ARBA00023204"/>
    </source>
</evidence>
<dbReference type="GO" id="GO:0005737">
    <property type="term" value="C:cytoplasm"/>
    <property type="evidence" value="ECO:0007669"/>
    <property type="project" value="UniProtKB-SubCell"/>
</dbReference>
<dbReference type="InterPro" id="IPR023546">
    <property type="entry name" value="MGMT"/>
</dbReference>
<dbReference type="GO" id="GO:0003908">
    <property type="term" value="F:methylated-DNA-[protein]-cysteine S-methyltransferase activity"/>
    <property type="evidence" value="ECO:0007669"/>
    <property type="project" value="UniProtKB-UniRule"/>
</dbReference>
<dbReference type="CDD" id="cd06445">
    <property type="entry name" value="ATase"/>
    <property type="match status" value="1"/>
</dbReference>
<dbReference type="InterPro" id="IPR014048">
    <property type="entry name" value="MethylDNA_cys_MeTrfase_DNA-bd"/>
</dbReference>
<dbReference type="FunFam" id="1.10.10.10:FF:000214">
    <property type="entry name" value="Methylated-DNA--protein-cysteine methyltransferase"/>
    <property type="match status" value="1"/>
</dbReference>
<evidence type="ECO:0000256" key="9">
    <source>
        <dbReference type="HAMAP-Rule" id="MF_00772"/>
    </source>
</evidence>
<dbReference type="OrthoDB" id="9802228at2"/>
<dbReference type="NCBIfam" id="TIGR00589">
    <property type="entry name" value="ogt"/>
    <property type="match status" value="1"/>
</dbReference>
<evidence type="ECO:0000256" key="8">
    <source>
        <dbReference type="ARBA" id="ARBA00049348"/>
    </source>
</evidence>
<evidence type="ECO:0000259" key="10">
    <source>
        <dbReference type="Pfam" id="PF01035"/>
    </source>
</evidence>
<comment type="similarity">
    <text evidence="2 9">Belongs to the MGMT family.</text>
</comment>